<dbReference type="InterPro" id="IPR002861">
    <property type="entry name" value="Reeler_dom"/>
</dbReference>
<evidence type="ECO:0000259" key="2">
    <source>
        <dbReference type="Pfam" id="PF02014"/>
    </source>
</evidence>
<feature type="domain" description="Reelin" evidence="2">
    <location>
        <begin position="53"/>
        <end position="151"/>
    </location>
</feature>
<feature type="chain" id="PRO_5040365477" evidence="1">
    <location>
        <begin position="19"/>
        <end position="153"/>
    </location>
</feature>
<name>A0A9N9J3A7_9GLOM</name>
<comment type="caution">
    <text evidence="3">The sequence shown here is derived from an EMBL/GenBank/DDBJ whole genome shotgun (WGS) entry which is preliminary data.</text>
</comment>
<feature type="signal peptide" evidence="1">
    <location>
        <begin position="1"/>
        <end position="18"/>
    </location>
</feature>
<dbReference type="AlphaFoldDB" id="A0A9N9J3A7"/>
<proteinExistence type="predicted"/>
<accession>A0A9N9J3A7</accession>
<dbReference type="CDD" id="cd08544">
    <property type="entry name" value="Reeler"/>
    <property type="match status" value="1"/>
</dbReference>
<feature type="non-terminal residue" evidence="3">
    <location>
        <position position="153"/>
    </location>
</feature>
<evidence type="ECO:0000256" key="1">
    <source>
        <dbReference type="SAM" id="SignalP"/>
    </source>
</evidence>
<dbReference type="OrthoDB" id="2419613at2759"/>
<dbReference type="InterPro" id="IPR042307">
    <property type="entry name" value="Reeler_sf"/>
</dbReference>
<protein>
    <submittedName>
        <fullName evidence="3">26930_t:CDS:1</fullName>
    </submittedName>
</protein>
<keyword evidence="4" id="KW-1185">Reference proteome</keyword>
<dbReference type="Pfam" id="PF02014">
    <property type="entry name" value="Reeler"/>
    <property type="match status" value="1"/>
</dbReference>
<reference evidence="3" key="1">
    <citation type="submission" date="2021-06" db="EMBL/GenBank/DDBJ databases">
        <authorList>
            <person name="Kallberg Y."/>
            <person name="Tangrot J."/>
            <person name="Rosling A."/>
        </authorList>
    </citation>
    <scope>NUCLEOTIDE SEQUENCE</scope>
    <source>
        <strain evidence="3">MA453B</strain>
    </source>
</reference>
<dbReference type="EMBL" id="CAJVPY010017782">
    <property type="protein sequence ID" value="CAG8763697.1"/>
    <property type="molecule type" value="Genomic_DNA"/>
</dbReference>
<evidence type="ECO:0000313" key="4">
    <source>
        <dbReference type="Proteomes" id="UP000789405"/>
    </source>
</evidence>
<evidence type="ECO:0000313" key="3">
    <source>
        <dbReference type="EMBL" id="CAG8763697.1"/>
    </source>
</evidence>
<dbReference type="Gene3D" id="2.60.40.4060">
    <property type="entry name" value="Reeler domain"/>
    <property type="match status" value="1"/>
</dbReference>
<organism evidence="3 4">
    <name type="scientific">Dentiscutata erythropus</name>
    <dbReference type="NCBI Taxonomy" id="1348616"/>
    <lineage>
        <taxon>Eukaryota</taxon>
        <taxon>Fungi</taxon>
        <taxon>Fungi incertae sedis</taxon>
        <taxon>Mucoromycota</taxon>
        <taxon>Glomeromycotina</taxon>
        <taxon>Glomeromycetes</taxon>
        <taxon>Diversisporales</taxon>
        <taxon>Gigasporaceae</taxon>
        <taxon>Dentiscutata</taxon>
    </lineage>
</organism>
<dbReference type="Proteomes" id="UP000789405">
    <property type="component" value="Unassembled WGS sequence"/>
</dbReference>
<gene>
    <name evidence="3" type="ORF">DERYTH_LOCUS18056</name>
</gene>
<sequence>MHLLLYTLFLVFVAITSAFPNGAGTCLSNQTIIEGVPYQPMGRLDDSLGYGLNVRMKNNQYIPNGPPVRIQITGKKPFKGVLLYAIDSSKNHVGQWILRHGFKFKKNCTGDPKGTLTHNCPTEKQPGIKFKWRPPPMDVGQITFVGTIVVSTE</sequence>
<keyword evidence="1" id="KW-0732">Signal</keyword>